<protein>
    <submittedName>
        <fullName evidence="1">Uncharacterized protein</fullName>
    </submittedName>
</protein>
<evidence type="ECO:0000313" key="1">
    <source>
        <dbReference type="EMBL" id="MPC67874.1"/>
    </source>
</evidence>
<name>A0A5B7HH00_PORTR</name>
<organism evidence="1 2">
    <name type="scientific">Portunus trituberculatus</name>
    <name type="common">Swimming crab</name>
    <name type="synonym">Neptunus trituberculatus</name>
    <dbReference type="NCBI Taxonomy" id="210409"/>
    <lineage>
        <taxon>Eukaryota</taxon>
        <taxon>Metazoa</taxon>
        <taxon>Ecdysozoa</taxon>
        <taxon>Arthropoda</taxon>
        <taxon>Crustacea</taxon>
        <taxon>Multicrustacea</taxon>
        <taxon>Malacostraca</taxon>
        <taxon>Eumalacostraca</taxon>
        <taxon>Eucarida</taxon>
        <taxon>Decapoda</taxon>
        <taxon>Pleocyemata</taxon>
        <taxon>Brachyura</taxon>
        <taxon>Eubrachyura</taxon>
        <taxon>Portunoidea</taxon>
        <taxon>Portunidae</taxon>
        <taxon>Portuninae</taxon>
        <taxon>Portunus</taxon>
    </lineage>
</organism>
<proteinExistence type="predicted"/>
<dbReference type="OrthoDB" id="5984008at2759"/>
<reference evidence="1 2" key="1">
    <citation type="submission" date="2019-05" db="EMBL/GenBank/DDBJ databases">
        <title>Another draft genome of Portunus trituberculatus and its Hox gene families provides insights of decapod evolution.</title>
        <authorList>
            <person name="Jeong J.-H."/>
            <person name="Song I."/>
            <person name="Kim S."/>
            <person name="Choi T."/>
            <person name="Kim D."/>
            <person name="Ryu S."/>
            <person name="Kim W."/>
        </authorList>
    </citation>
    <scope>NUCLEOTIDE SEQUENCE [LARGE SCALE GENOMIC DNA]</scope>
    <source>
        <tissue evidence="1">Muscle</tissue>
    </source>
</reference>
<dbReference type="EMBL" id="VSRR010026897">
    <property type="protein sequence ID" value="MPC67874.1"/>
    <property type="molecule type" value="Genomic_DNA"/>
</dbReference>
<comment type="caution">
    <text evidence="1">The sequence shown here is derived from an EMBL/GenBank/DDBJ whole genome shotgun (WGS) entry which is preliminary data.</text>
</comment>
<dbReference type="AlphaFoldDB" id="A0A5B7HH00"/>
<keyword evidence="2" id="KW-1185">Reference proteome</keyword>
<gene>
    <name evidence="1" type="ORF">E2C01_062060</name>
</gene>
<evidence type="ECO:0000313" key="2">
    <source>
        <dbReference type="Proteomes" id="UP000324222"/>
    </source>
</evidence>
<sequence length="139" mass="15420">MAMKENNECSKCTEWGVQAVETKDVDSFELLNVADWSPLDGLMLYDDLFPHVTGGFRGRTITVTSVHYRTLCWGGRGRCQEEHVPVARVVEELGGELLEVLVANLKGVEGLLGGGVIGPQDQPHSPFSALIEVVFFEWW</sequence>
<dbReference type="Proteomes" id="UP000324222">
    <property type="component" value="Unassembled WGS sequence"/>
</dbReference>
<accession>A0A5B7HH00</accession>